<dbReference type="Pfam" id="PF13699">
    <property type="entry name" value="eCIS_core"/>
    <property type="match status" value="1"/>
</dbReference>
<dbReference type="AlphaFoldDB" id="A0A7K3PQ49"/>
<protein>
    <submittedName>
        <fullName evidence="3">DUF4157 domain-containing protein</fullName>
    </submittedName>
</protein>
<accession>A0A7K3PQ49</accession>
<feature type="domain" description="eCIS core" evidence="2">
    <location>
        <begin position="106"/>
        <end position="175"/>
    </location>
</feature>
<comment type="caution">
    <text evidence="3">The sequence shown here is derived from an EMBL/GenBank/DDBJ whole genome shotgun (WGS) entry which is preliminary data.</text>
</comment>
<dbReference type="RefSeq" id="WP_164247083.1">
    <property type="nucleotide sequence ID" value="NZ_JAAGMA010000672.1"/>
</dbReference>
<evidence type="ECO:0000256" key="1">
    <source>
        <dbReference type="SAM" id="MobiDB-lite"/>
    </source>
</evidence>
<evidence type="ECO:0000313" key="4">
    <source>
        <dbReference type="Proteomes" id="UP000470446"/>
    </source>
</evidence>
<dbReference type="EMBL" id="JAAGMA010000672">
    <property type="protein sequence ID" value="NEB12092.1"/>
    <property type="molecule type" value="Genomic_DNA"/>
</dbReference>
<organism evidence="3 4">
    <name type="scientific">Streptomyces coelicoflavus</name>
    <dbReference type="NCBI Taxonomy" id="285562"/>
    <lineage>
        <taxon>Bacteria</taxon>
        <taxon>Bacillati</taxon>
        <taxon>Actinomycetota</taxon>
        <taxon>Actinomycetes</taxon>
        <taxon>Kitasatosporales</taxon>
        <taxon>Streptomycetaceae</taxon>
        <taxon>Streptomyces</taxon>
    </lineage>
</organism>
<sequence length="234" mass="23559">MVRAYEEASDQSAAKGGQAPRRAVTGPTGATAGSAGATAGRVGTGPMTPATVMALQRSVGNNAVQRLIKQDEHQHGAGCGHDGIDDGSPKGQVQLLNEAMATPSSPLSGSLRSEAESFYQADLSPTRLHDNPVAQRATEALGAQAMTVGNHVFLGPQAAGRKDVIGHELGHVKENLAGVRETGNDNGAGLAVTDPGQGSERAAEADGAAFGAGARTAPSVVAQRAVADHEDDAG</sequence>
<proteinExistence type="predicted"/>
<evidence type="ECO:0000313" key="3">
    <source>
        <dbReference type="EMBL" id="NEB12092.1"/>
    </source>
</evidence>
<feature type="compositionally biased region" description="Low complexity" evidence="1">
    <location>
        <begin position="22"/>
        <end position="45"/>
    </location>
</feature>
<gene>
    <name evidence="3" type="ORF">G3I32_25170</name>
</gene>
<feature type="region of interest" description="Disordered" evidence="1">
    <location>
        <begin position="180"/>
        <end position="234"/>
    </location>
</feature>
<evidence type="ECO:0000259" key="2">
    <source>
        <dbReference type="Pfam" id="PF13699"/>
    </source>
</evidence>
<feature type="compositionally biased region" description="Low complexity" evidence="1">
    <location>
        <begin position="205"/>
        <end position="217"/>
    </location>
</feature>
<dbReference type="InterPro" id="IPR025295">
    <property type="entry name" value="eCIS_core_dom"/>
</dbReference>
<name>A0A7K3PQ49_9ACTN</name>
<dbReference type="Proteomes" id="UP000470446">
    <property type="component" value="Unassembled WGS sequence"/>
</dbReference>
<feature type="region of interest" description="Disordered" evidence="1">
    <location>
        <begin position="1"/>
        <end position="45"/>
    </location>
</feature>
<reference evidence="3 4" key="1">
    <citation type="submission" date="2020-01" db="EMBL/GenBank/DDBJ databases">
        <title>Insect and environment-associated Actinomycetes.</title>
        <authorList>
            <person name="Currrie C."/>
            <person name="Chevrette M."/>
            <person name="Carlson C."/>
            <person name="Stubbendieck R."/>
            <person name="Wendt-Pienkowski E."/>
        </authorList>
    </citation>
    <scope>NUCLEOTIDE SEQUENCE [LARGE SCALE GENOMIC DNA]</scope>
    <source>
        <strain evidence="3 4">SID14163</strain>
    </source>
</reference>